<feature type="compositionally biased region" description="Basic and acidic residues" evidence="1">
    <location>
        <begin position="1"/>
        <end position="15"/>
    </location>
</feature>
<dbReference type="EMBL" id="BAAASD010000021">
    <property type="protein sequence ID" value="GAA2352992.1"/>
    <property type="molecule type" value="Genomic_DNA"/>
</dbReference>
<protein>
    <recommendedName>
        <fullName evidence="4">Asp23/Gls24 family envelope stress response protein</fullName>
    </recommendedName>
</protein>
<reference evidence="2 3" key="1">
    <citation type="journal article" date="2019" name="Int. J. Syst. Evol. Microbiol.">
        <title>The Global Catalogue of Microorganisms (GCM) 10K type strain sequencing project: providing services to taxonomists for standard genome sequencing and annotation.</title>
        <authorList>
            <consortium name="The Broad Institute Genomics Platform"/>
            <consortium name="The Broad Institute Genome Sequencing Center for Infectious Disease"/>
            <person name="Wu L."/>
            <person name="Ma J."/>
        </authorList>
    </citation>
    <scope>NUCLEOTIDE SEQUENCE [LARGE SCALE GENOMIC DNA]</scope>
    <source>
        <strain evidence="2 3">JCM 4316</strain>
    </source>
</reference>
<dbReference type="Proteomes" id="UP001500253">
    <property type="component" value="Unassembled WGS sequence"/>
</dbReference>
<comment type="caution">
    <text evidence="2">The sequence shown here is derived from an EMBL/GenBank/DDBJ whole genome shotgun (WGS) entry which is preliminary data.</text>
</comment>
<accession>A0ABN3GJN2</accession>
<dbReference type="RefSeq" id="WP_346176396.1">
    <property type="nucleotide sequence ID" value="NZ_BAAASD010000021.1"/>
</dbReference>
<evidence type="ECO:0000313" key="2">
    <source>
        <dbReference type="EMBL" id="GAA2352992.1"/>
    </source>
</evidence>
<sequence>MALDDPHPRPSEPHGADGLPVGPAAEDVPPFAGDEVLPCGRLLSRVWEQARDAAPAADPHDASCPHCREAVEGLAPVNAATRALRTEDTRGLHALADRVMSIVRAEVRPGRLLPLADPERDLRIAENAAAKVLRRAADTVHGARAATCRLVPEDEGTEVRVIMTLAAVLDRPLRDRVHEVRRAVLHSAVQDLGLAVSAVDIAVVEVLETSWTAPGPSGPPWAAACGPGADRKTRR</sequence>
<feature type="region of interest" description="Disordered" evidence="1">
    <location>
        <begin position="215"/>
        <end position="235"/>
    </location>
</feature>
<feature type="region of interest" description="Disordered" evidence="1">
    <location>
        <begin position="1"/>
        <end position="33"/>
    </location>
</feature>
<evidence type="ECO:0000313" key="3">
    <source>
        <dbReference type="Proteomes" id="UP001500253"/>
    </source>
</evidence>
<name>A0ABN3GJN2_9ACTN</name>
<evidence type="ECO:0008006" key="4">
    <source>
        <dbReference type="Google" id="ProtNLM"/>
    </source>
</evidence>
<keyword evidence="3" id="KW-1185">Reference proteome</keyword>
<organism evidence="2 3">
    <name type="scientific">Streptomyces cuspidosporus</name>
    <dbReference type="NCBI Taxonomy" id="66882"/>
    <lineage>
        <taxon>Bacteria</taxon>
        <taxon>Bacillati</taxon>
        <taxon>Actinomycetota</taxon>
        <taxon>Actinomycetes</taxon>
        <taxon>Kitasatosporales</taxon>
        <taxon>Streptomycetaceae</taxon>
        <taxon>Streptomyces</taxon>
    </lineage>
</organism>
<evidence type="ECO:0000256" key="1">
    <source>
        <dbReference type="SAM" id="MobiDB-lite"/>
    </source>
</evidence>
<gene>
    <name evidence="2" type="ORF">GCM10010246_47170</name>
</gene>
<proteinExistence type="predicted"/>